<reference evidence="4 5" key="1">
    <citation type="submission" date="2024-03" db="EMBL/GenBank/DDBJ databases">
        <title>Mouse gut bacterial collection (mGBC) of GemPharmatech.</title>
        <authorList>
            <person name="He Y."/>
            <person name="Dong L."/>
            <person name="Wu D."/>
            <person name="Gao X."/>
            <person name="Lin Z."/>
        </authorList>
    </citation>
    <scope>NUCLEOTIDE SEQUENCE [LARGE SCALE GENOMIC DNA]</scope>
    <source>
        <strain evidence="4 5">61-15</strain>
    </source>
</reference>
<keyword evidence="1" id="KW-0479">Metal-binding</keyword>
<dbReference type="Gene3D" id="3.20.20.370">
    <property type="entry name" value="Glycoside hydrolase/deacetylase"/>
    <property type="match status" value="1"/>
</dbReference>
<dbReference type="SUPFAM" id="SSF88713">
    <property type="entry name" value="Glycoside hydrolase/deacetylase"/>
    <property type="match status" value="1"/>
</dbReference>
<evidence type="ECO:0000313" key="5">
    <source>
        <dbReference type="Proteomes" id="UP001565283"/>
    </source>
</evidence>
<dbReference type="InterPro" id="IPR002509">
    <property type="entry name" value="NODB_dom"/>
</dbReference>
<keyword evidence="5" id="KW-1185">Reference proteome</keyword>
<dbReference type="CDD" id="cd10954">
    <property type="entry name" value="CE4_CtAXE_like"/>
    <property type="match status" value="1"/>
</dbReference>
<dbReference type="InterPro" id="IPR037126">
    <property type="entry name" value="PdaC/RsiV-like_sf"/>
</dbReference>
<evidence type="ECO:0000313" key="4">
    <source>
        <dbReference type="EMBL" id="MEY8444534.1"/>
    </source>
</evidence>
<dbReference type="Proteomes" id="UP001565283">
    <property type="component" value="Unassembled WGS sequence"/>
</dbReference>
<evidence type="ECO:0000256" key="2">
    <source>
        <dbReference type="ARBA" id="ARBA00022801"/>
    </source>
</evidence>
<dbReference type="Gene3D" id="3.90.640.20">
    <property type="entry name" value="Heat-shock cognate protein, ATPase"/>
    <property type="match status" value="1"/>
</dbReference>
<gene>
    <name evidence="4" type="ORF">AALA52_09885</name>
</gene>
<dbReference type="PANTHER" id="PTHR10587:SF133">
    <property type="entry name" value="CHITIN DEACETYLASE 1-RELATED"/>
    <property type="match status" value="1"/>
</dbReference>
<dbReference type="PANTHER" id="PTHR10587">
    <property type="entry name" value="GLYCOSYL TRANSFERASE-RELATED"/>
    <property type="match status" value="1"/>
</dbReference>
<comment type="caution">
    <text evidence="4">The sequence shown here is derived from an EMBL/GenBank/DDBJ whole genome shotgun (WGS) entry which is preliminary data.</text>
</comment>
<evidence type="ECO:0000259" key="3">
    <source>
        <dbReference type="PROSITE" id="PS51677"/>
    </source>
</evidence>
<dbReference type="InterPro" id="IPR011330">
    <property type="entry name" value="Glyco_hydro/deAcase_b/a-brl"/>
</dbReference>
<accession>A0ABV4D4Z4</accession>
<protein>
    <submittedName>
        <fullName evidence="4">Polysaccharide deacetylase family protein</fullName>
    </submittedName>
</protein>
<dbReference type="PROSITE" id="PS51677">
    <property type="entry name" value="NODB"/>
    <property type="match status" value="1"/>
</dbReference>
<organism evidence="4 5">
    <name type="scientific">Lactococcus ileimucosae</name>
    <dbReference type="NCBI Taxonomy" id="2941329"/>
    <lineage>
        <taxon>Bacteria</taxon>
        <taxon>Bacillati</taxon>
        <taxon>Bacillota</taxon>
        <taxon>Bacilli</taxon>
        <taxon>Lactobacillales</taxon>
        <taxon>Streptococcaceae</taxon>
        <taxon>Lactococcus</taxon>
    </lineage>
</organism>
<dbReference type="InterPro" id="IPR050248">
    <property type="entry name" value="Polysacc_deacetylase_ArnD"/>
</dbReference>
<dbReference type="EMBL" id="JBCLSH010000060">
    <property type="protein sequence ID" value="MEY8444534.1"/>
    <property type="molecule type" value="Genomic_DNA"/>
</dbReference>
<dbReference type="Pfam" id="PF01522">
    <property type="entry name" value="Polysacc_deac_1"/>
    <property type="match status" value="1"/>
</dbReference>
<proteinExistence type="predicted"/>
<feature type="domain" description="NodB homology" evidence="3">
    <location>
        <begin position="274"/>
        <end position="448"/>
    </location>
</feature>
<dbReference type="RefSeq" id="WP_369948893.1">
    <property type="nucleotide sequence ID" value="NZ_JBCLSH010000060.1"/>
</dbReference>
<keyword evidence="2" id="KW-0378">Hydrolase</keyword>
<sequence length="471" mass="53457">MKKKWLGLGLLLPVFGIIIGVLSERVDKKESKAPSVNTYIKSVTLKDFSIEVMSENNENQILVNYPKTKSKKINQRLESFLRDELSSFKKASLENNLKEKGSFFQSFETYKLSSDIVSFKFNVLRKNSPLLQTESQVITKTYDLKEEKELQILDLLNEKEDLQSISKYLYDKFSKEQSPPTQKAKVVLQSGLKPVEKNFNTFVLDNDSLIFYFAPHQINMDTKAYTQVSLPLRELGEVVTPQILVGHLKEEAEKSKVKIPSAQQVRNKQLANKKLLALTFDDGPDPQTTPRLLSILKKENVPATFFVLGNRLALYPEIVKQEHALGHQVGSHTFNHLNLPQLPMKDVQEEIKNTADLVQKTLGIAPQGLRPPYGATTPQINEQAQTPIIQWSVDSLDWKSKNADQIEQVVMNEVYDGSIILMHDIYNSSVDGAARVIKKLKSQGYTFVTVNQLIEARGKLKNSQVYFNATR</sequence>
<evidence type="ECO:0000256" key="1">
    <source>
        <dbReference type="ARBA" id="ARBA00022723"/>
    </source>
</evidence>
<name>A0ABV4D4Z4_9LACT</name>